<dbReference type="RefSeq" id="XP_007771362.1">
    <property type="nucleotide sequence ID" value="XM_007773172.1"/>
</dbReference>
<dbReference type="OrthoDB" id="2751369at2759"/>
<dbReference type="InterPro" id="IPR036047">
    <property type="entry name" value="F-box-like_dom_sf"/>
</dbReference>
<evidence type="ECO:0008006" key="3">
    <source>
        <dbReference type="Google" id="ProtNLM"/>
    </source>
</evidence>
<dbReference type="KEGG" id="cput:CONPUDRAFT_138635"/>
<organism evidence="1 2">
    <name type="scientific">Coniophora puteana (strain RWD-64-598)</name>
    <name type="common">Brown rot fungus</name>
    <dbReference type="NCBI Taxonomy" id="741705"/>
    <lineage>
        <taxon>Eukaryota</taxon>
        <taxon>Fungi</taxon>
        <taxon>Dikarya</taxon>
        <taxon>Basidiomycota</taxon>
        <taxon>Agaricomycotina</taxon>
        <taxon>Agaricomycetes</taxon>
        <taxon>Agaricomycetidae</taxon>
        <taxon>Boletales</taxon>
        <taxon>Coniophorineae</taxon>
        <taxon>Coniophoraceae</taxon>
        <taxon>Coniophora</taxon>
    </lineage>
</organism>
<dbReference type="SUPFAM" id="SSF81383">
    <property type="entry name" value="F-box domain"/>
    <property type="match status" value="1"/>
</dbReference>
<evidence type="ECO:0000313" key="1">
    <source>
        <dbReference type="EMBL" id="EIW78300.1"/>
    </source>
</evidence>
<keyword evidence="2" id="KW-1185">Reference proteome</keyword>
<dbReference type="EMBL" id="JH711582">
    <property type="protein sequence ID" value="EIW78300.1"/>
    <property type="molecule type" value="Genomic_DNA"/>
</dbReference>
<protein>
    <recommendedName>
        <fullName evidence="3">F-box domain-containing protein</fullName>
    </recommendedName>
</protein>
<reference evidence="2" key="1">
    <citation type="journal article" date="2012" name="Science">
        <title>The Paleozoic origin of enzymatic lignin decomposition reconstructed from 31 fungal genomes.</title>
        <authorList>
            <person name="Floudas D."/>
            <person name="Binder M."/>
            <person name="Riley R."/>
            <person name="Barry K."/>
            <person name="Blanchette R.A."/>
            <person name="Henrissat B."/>
            <person name="Martinez A.T."/>
            <person name="Otillar R."/>
            <person name="Spatafora J.W."/>
            <person name="Yadav J.S."/>
            <person name="Aerts A."/>
            <person name="Benoit I."/>
            <person name="Boyd A."/>
            <person name="Carlson A."/>
            <person name="Copeland A."/>
            <person name="Coutinho P.M."/>
            <person name="de Vries R.P."/>
            <person name="Ferreira P."/>
            <person name="Findley K."/>
            <person name="Foster B."/>
            <person name="Gaskell J."/>
            <person name="Glotzer D."/>
            <person name="Gorecki P."/>
            <person name="Heitman J."/>
            <person name="Hesse C."/>
            <person name="Hori C."/>
            <person name="Igarashi K."/>
            <person name="Jurgens J.A."/>
            <person name="Kallen N."/>
            <person name="Kersten P."/>
            <person name="Kohler A."/>
            <person name="Kuees U."/>
            <person name="Kumar T.K.A."/>
            <person name="Kuo A."/>
            <person name="LaButti K."/>
            <person name="Larrondo L.F."/>
            <person name="Lindquist E."/>
            <person name="Ling A."/>
            <person name="Lombard V."/>
            <person name="Lucas S."/>
            <person name="Lundell T."/>
            <person name="Martin R."/>
            <person name="McLaughlin D.J."/>
            <person name="Morgenstern I."/>
            <person name="Morin E."/>
            <person name="Murat C."/>
            <person name="Nagy L.G."/>
            <person name="Nolan M."/>
            <person name="Ohm R.A."/>
            <person name="Patyshakuliyeva A."/>
            <person name="Rokas A."/>
            <person name="Ruiz-Duenas F.J."/>
            <person name="Sabat G."/>
            <person name="Salamov A."/>
            <person name="Samejima M."/>
            <person name="Schmutz J."/>
            <person name="Slot J.C."/>
            <person name="St John F."/>
            <person name="Stenlid J."/>
            <person name="Sun H."/>
            <person name="Sun S."/>
            <person name="Syed K."/>
            <person name="Tsang A."/>
            <person name="Wiebenga A."/>
            <person name="Young D."/>
            <person name="Pisabarro A."/>
            <person name="Eastwood D.C."/>
            <person name="Martin F."/>
            <person name="Cullen D."/>
            <person name="Grigoriev I.V."/>
            <person name="Hibbett D.S."/>
        </authorList>
    </citation>
    <scope>NUCLEOTIDE SEQUENCE [LARGE SCALE GENOMIC DNA]</scope>
    <source>
        <strain evidence="2">RWD-64-598 SS2</strain>
    </source>
</reference>
<proteinExistence type="predicted"/>
<dbReference type="Proteomes" id="UP000053558">
    <property type="component" value="Unassembled WGS sequence"/>
</dbReference>
<dbReference type="GeneID" id="19201232"/>
<comment type="caution">
    <text evidence="1">The sequence shown here is derived from an EMBL/GenBank/DDBJ whole genome shotgun (WGS) entry which is preliminary data.</text>
</comment>
<dbReference type="OMA" id="WLAPVEN"/>
<dbReference type="AlphaFoldDB" id="A0A5M3MH78"/>
<accession>A0A5M3MH78</accession>
<sequence length="326" mass="36880">MRAGPNGETEERRERITSHTSARFPNPNFFVSEACYRYIEAWISWDALPVQNPDVQHTPSLDMAGELYEIVNSRTKQRDRLTGVLPYISYNGLERSCDQYQDRFPASSNAYKWIGCGIDDGLQGSSLIPHLMEDFSCWMFMRPDSWPTPPPDNALDLPSFTPLASDAPVSPQNNALTRIPKELLDMIAGRLTFRAYFALSATCKPFRRRMCDPNVLDHVAREMLLHGPLQWILPVSAVKGSAQAARAAAEMWIGFARSGSGSASQSSAAAPFYDGDFPAFAFVDACFRSDSMRNRRRIYGQVKQFEALWREFRVKGWAVDRFHRSS</sequence>
<gene>
    <name evidence="1" type="ORF">CONPUDRAFT_138635</name>
</gene>
<name>A0A5M3MH78_CONPW</name>
<evidence type="ECO:0000313" key="2">
    <source>
        <dbReference type="Proteomes" id="UP000053558"/>
    </source>
</evidence>